<accession>A0A8X6UHB1</accession>
<proteinExistence type="predicted"/>
<dbReference type="Proteomes" id="UP000887013">
    <property type="component" value="Unassembled WGS sequence"/>
</dbReference>
<protein>
    <submittedName>
        <fullName evidence="1">Uncharacterized protein</fullName>
    </submittedName>
</protein>
<keyword evidence="2" id="KW-1185">Reference proteome</keyword>
<name>A0A8X6UHB1_NEPPI</name>
<organism evidence="1 2">
    <name type="scientific">Nephila pilipes</name>
    <name type="common">Giant wood spider</name>
    <name type="synonym">Nephila maculata</name>
    <dbReference type="NCBI Taxonomy" id="299642"/>
    <lineage>
        <taxon>Eukaryota</taxon>
        <taxon>Metazoa</taxon>
        <taxon>Ecdysozoa</taxon>
        <taxon>Arthropoda</taxon>
        <taxon>Chelicerata</taxon>
        <taxon>Arachnida</taxon>
        <taxon>Araneae</taxon>
        <taxon>Araneomorphae</taxon>
        <taxon>Entelegynae</taxon>
        <taxon>Araneoidea</taxon>
        <taxon>Nephilidae</taxon>
        <taxon>Nephila</taxon>
    </lineage>
</organism>
<comment type="caution">
    <text evidence="1">The sequence shown here is derived from an EMBL/GenBank/DDBJ whole genome shotgun (WGS) entry which is preliminary data.</text>
</comment>
<evidence type="ECO:0000313" key="2">
    <source>
        <dbReference type="Proteomes" id="UP000887013"/>
    </source>
</evidence>
<evidence type="ECO:0000313" key="1">
    <source>
        <dbReference type="EMBL" id="GFU32932.1"/>
    </source>
</evidence>
<reference evidence="1" key="1">
    <citation type="submission" date="2020-08" db="EMBL/GenBank/DDBJ databases">
        <title>Multicomponent nature underlies the extraordinary mechanical properties of spider dragline silk.</title>
        <authorList>
            <person name="Kono N."/>
            <person name="Nakamura H."/>
            <person name="Mori M."/>
            <person name="Yoshida Y."/>
            <person name="Ohtoshi R."/>
            <person name="Malay A.D."/>
            <person name="Moran D.A.P."/>
            <person name="Tomita M."/>
            <person name="Numata K."/>
            <person name="Arakawa K."/>
        </authorList>
    </citation>
    <scope>NUCLEOTIDE SEQUENCE</scope>
</reference>
<sequence length="107" mass="12030">MGGLGKRVVWAWIYCGFKGATPLLLRMAARDIYCEVNRVATIATTFYSTSKTSRLESMLLKRQNVLISSRSAALFPVVKAKGHHNLCVVFSHRVKGGNHEHWKINDL</sequence>
<dbReference type="EMBL" id="BMAW01034000">
    <property type="protein sequence ID" value="GFU32932.1"/>
    <property type="molecule type" value="Genomic_DNA"/>
</dbReference>
<gene>
    <name evidence="1" type="ORF">NPIL_356301</name>
</gene>
<dbReference type="AlphaFoldDB" id="A0A8X6UHB1"/>